<feature type="non-terminal residue" evidence="1">
    <location>
        <position position="1"/>
    </location>
</feature>
<organism evidence="1 2">
    <name type="scientific">Trifolium medium</name>
    <dbReference type="NCBI Taxonomy" id="97028"/>
    <lineage>
        <taxon>Eukaryota</taxon>
        <taxon>Viridiplantae</taxon>
        <taxon>Streptophyta</taxon>
        <taxon>Embryophyta</taxon>
        <taxon>Tracheophyta</taxon>
        <taxon>Spermatophyta</taxon>
        <taxon>Magnoliopsida</taxon>
        <taxon>eudicotyledons</taxon>
        <taxon>Gunneridae</taxon>
        <taxon>Pentapetalae</taxon>
        <taxon>rosids</taxon>
        <taxon>fabids</taxon>
        <taxon>Fabales</taxon>
        <taxon>Fabaceae</taxon>
        <taxon>Papilionoideae</taxon>
        <taxon>50 kb inversion clade</taxon>
        <taxon>NPAAA clade</taxon>
        <taxon>Hologalegina</taxon>
        <taxon>IRL clade</taxon>
        <taxon>Trifolieae</taxon>
        <taxon>Trifolium</taxon>
    </lineage>
</organism>
<evidence type="ECO:0000313" key="2">
    <source>
        <dbReference type="Proteomes" id="UP000265520"/>
    </source>
</evidence>
<dbReference type="AlphaFoldDB" id="A0A392TUB3"/>
<sequence>SQLGSSSFTCFQDDPKQSFISGLYVSGRG</sequence>
<reference evidence="1 2" key="1">
    <citation type="journal article" date="2018" name="Front. Plant Sci.">
        <title>Red Clover (Trifolium pratense) and Zigzag Clover (T. medium) - A Picture of Genomic Similarities and Differences.</title>
        <authorList>
            <person name="Dluhosova J."/>
            <person name="Istvanek J."/>
            <person name="Nedelnik J."/>
            <person name="Repkova J."/>
        </authorList>
    </citation>
    <scope>NUCLEOTIDE SEQUENCE [LARGE SCALE GENOMIC DNA]</scope>
    <source>
        <strain evidence="2">cv. 10/8</strain>
        <tissue evidence="1">Leaf</tissue>
    </source>
</reference>
<evidence type="ECO:0000313" key="1">
    <source>
        <dbReference type="EMBL" id="MCI64519.1"/>
    </source>
</evidence>
<accession>A0A392TUB3</accession>
<keyword evidence="2" id="KW-1185">Reference proteome</keyword>
<name>A0A392TUB3_9FABA</name>
<dbReference type="EMBL" id="LXQA010657745">
    <property type="protein sequence ID" value="MCI64519.1"/>
    <property type="molecule type" value="Genomic_DNA"/>
</dbReference>
<proteinExistence type="predicted"/>
<protein>
    <submittedName>
        <fullName evidence="1">Uncharacterized protein</fullName>
    </submittedName>
</protein>
<dbReference type="Proteomes" id="UP000265520">
    <property type="component" value="Unassembled WGS sequence"/>
</dbReference>
<comment type="caution">
    <text evidence="1">The sequence shown here is derived from an EMBL/GenBank/DDBJ whole genome shotgun (WGS) entry which is preliminary data.</text>
</comment>